<dbReference type="EMBL" id="JAPWDO010000003">
    <property type="protein sequence ID" value="KAJ5480253.1"/>
    <property type="molecule type" value="Genomic_DNA"/>
</dbReference>
<evidence type="ECO:0000313" key="2">
    <source>
        <dbReference type="EMBL" id="KAJ5480253.1"/>
    </source>
</evidence>
<feature type="region of interest" description="Disordered" evidence="1">
    <location>
        <begin position="152"/>
        <end position="171"/>
    </location>
</feature>
<reference evidence="2" key="1">
    <citation type="submission" date="2022-12" db="EMBL/GenBank/DDBJ databases">
        <authorList>
            <person name="Petersen C."/>
        </authorList>
    </citation>
    <scope>NUCLEOTIDE SEQUENCE</scope>
    <source>
        <strain evidence="2">IBT 17660</strain>
    </source>
</reference>
<evidence type="ECO:0000256" key="1">
    <source>
        <dbReference type="SAM" id="MobiDB-lite"/>
    </source>
</evidence>
<dbReference type="OrthoDB" id="3989227at2759"/>
<sequence length="214" mass="22959">MQPAGPSNPSSITQPRRSPSATGNAQITRKRVIYSLCGNCAKNSAECAYDADLRQLDARPSHSRRANGTKRRRQIQHSLEENTDGTLPTYNHSKQASLLNGQKTDLSAVEAHLAQLVSLVERLRKDNQAHGSTEMQAAALNPGVEPMQMGDSNVQSKSTVGRPASPFSAAADCSSDEFPIPNGQTTDLVDPMETSNLGHMSLGDGGRSRLVSIH</sequence>
<keyword evidence="3" id="KW-1185">Reference proteome</keyword>
<organism evidence="2 3">
    <name type="scientific">Penicillium desertorum</name>
    <dbReference type="NCBI Taxonomy" id="1303715"/>
    <lineage>
        <taxon>Eukaryota</taxon>
        <taxon>Fungi</taxon>
        <taxon>Dikarya</taxon>
        <taxon>Ascomycota</taxon>
        <taxon>Pezizomycotina</taxon>
        <taxon>Eurotiomycetes</taxon>
        <taxon>Eurotiomycetidae</taxon>
        <taxon>Eurotiales</taxon>
        <taxon>Aspergillaceae</taxon>
        <taxon>Penicillium</taxon>
    </lineage>
</organism>
<accession>A0A9W9X0R3</accession>
<reference evidence="2" key="2">
    <citation type="journal article" date="2023" name="IMA Fungus">
        <title>Comparative genomic study of the Penicillium genus elucidates a diverse pangenome and 15 lateral gene transfer events.</title>
        <authorList>
            <person name="Petersen C."/>
            <person name="Sorensen T."/>
            <person name="Nielsen M.R."/>
            <person name="Sondergaard T.E."/>
            <person name="Sorensen J.L."/>
            <person name="Fitzpatrick D.A."/>
            <person name="Frisvad J.C."/>
            <person name="Nielsen K.L."/>
        </authorList>
    </citation>
    <scope>NUCLEOTIDE SEQUENCE</scope>
    <source>
        <strain evidence="2">IBT 17660</strain>
    </source>
</reference>
<feature type="region of interest" description="Disordered" evidence="1">
    <location>
        <begin position="1"/>
        <end position="26"/>
    </location>
</feature>
<dbReference type="AlphaFoldDB" id="A0A9W9X0R3"/>
<proteinExistence type="predicted"/>
<feature type="compositionally biased region" description="Basic residues" evidence="1">
    <location>
        <begin position="61"/>
        <end position="75"/>
    </location>
</feature>
<protein>
    <submittedName>
        <fullName evidence="2">Uncharacterized protein</fullName>
    </submittedName>
</protein>
<feature type="region of interest" description="Disordered" evidence="1">
    <location>
        <begin position="58"/>
        <end position="91"/>
    </location>
</feature>
<dbReference type="Proteomes" id="UP001147760">
    <property type="component" value="Unassembled WGS sequence"/>
</dbReference>
<evidence type="ECO:0000313" key="3">
    <source>
        <dbReference type="Proteomes" id="UP001147760"/>
    </source>
</evidence>
<name>A0A9W9X0R3_9EURO</name>
<comment type="caution">
    <text evidence="2">The sequence shown here is derived from an EMBL/GenBank/DDBJ whole genome shotgun (WGS) entry which is preliminary data.</text>
</comment>
<gene>
    <name evidence="2" type="ORF">N7530_005762</name>
</gene>